<keyword evidence="3" id="KW-0804">Transcription</keyword>
<evidence type="ECO:0000256" key="2">
    <source>
        <dbReference type="ARBA" id="ARBA00023125"/>
    </source>
</evidence>
<dbReference type="AlphaFoldDB" id="A0A917H639"/>
<accession>A0A917H639</accession>
<evidence type="ECO:0000259" key="4">
    <source>
        <dbReference type="PROSITE" id="PS01124"/>
    </source>
</evidence>
<evidence type="ECO:0000313" key="5">
    <source>
        <dbReference type="EMBL" id="GGG68700.1"/>
    </source>
</evidence>
<dbReference type="InterPro" id="IPR018060">
    <property type="entry name" value="HTH_AraC"/>
</dbReference>
<dbReference type="Proteomes" id="UP000638848">
    <property type="component" value="Unassembled WGS sequence"/>
</dbReference>
<name>A0A917H639_9MICC</name>
<dbReference type="PANTHER" id="PTHR46796:SF12">
    <property type="entry name" value="HTH-TYPE DNA-BINDING TRANSCRIPTIONAL ACTIVATOR EUTR"/>
    <property type="match status" value="1"/>
</dbReference>
<proteinExistence type="predicted"/>
<dbReference type="InterPro" id="IPR050204">
    <property type="entry name" value="AraC_XylS_family_regulators"/>
</dbReference>
<protein>
    <submittedName>
        <fullName evidence="5">Transcriptional regulator</fullName>
    </submittedName>
</protein>
<gene>
    <name evidence="5" type="ORF">GCM10011374_36400</name>
</gene>
<evidence type="ECO:0000256" key="1">
    <source>
        <dbReference type="ARBA" id="ARBA00023015"/>
    </source>
</evidence>
<dbReference type="PROSITE" id="PS01124">
    <property type="entry name" value="HTH_ARAC_FAMILY_2"/>
    <property type="match status" value="1"/>
</dbReference>
<dbReference type="GO" id="GO:0043565">
    <property type="term" value="F:sequence-specific DNA binding"/>
    <property type="evidence" value="ECO:0007669"/>
    <property type="project" value="InterPro"/>
</dbReference>
<dbReference type="SUPFAM" id="SSF46689">
    <property type="entry name" value="Homeodomain-like"/>
    <property type="match status" value="2"/>
</dbReference>
<keyword evidence="2" id="KW-0238">DNA-binding</keyword>
<dbReference type="GO" id="GO:0003700">
    <property type="term" value="F:DNA-binding transcription factor activity"/>
    <property type="evidence" value="ECO:0007669"/>
    <property type="project" value="InterPro"/>
</dbReference>
<reference evidence="5" key="2">
    <citation type="submission" date="2020-09" db="EMBL/GenBank/DDBJ databases">
        <authorList>
            <person name="Sun Q."/>
            <person name="Zhou Y."/>
        </authorList>
    </citation>
    <scope>NUCLEOTIDE SEQUENCE</scope>
    <source>
        <strain evidence="5">CGMCC 1.12187</strain>
    </source>
</reference>
<dbReference type="RefSeq" id="WP_188539799.1">
    <property type="nucleotide sequence ID" value="NZ_BMEQ01000031.1"/>
</dbReference>
<comment type="caution">
    <text evidence="5">The sequence shown here is derived from an EMBL/GenBank/DDBJ whole genome shotgun (WGS) entry which is preliminary data.</text>
</comment>
<dbReference type="Pfam" id="PF12833">
    <property type="entry name" value="HTH_18"/>
    <property type="match status" value="1"/>
</dbReference>
<dbReference type="SMART" id="SM00342">
    <property type="entry name" value="HTH_ARAC"/>
    <property type="match status" value="1"/>
</dbReference>
<keyword evidence="6" id="KW-1185">Reference proteome</keyword>
<dbReference type="Pfam" id="PF14525">
    <property type="entry name" value="AraC_binding_2"/>
    <property type="match status" value="1"/>
</dbReference>
<evidence type="ECO:0000313" key="6">
    <source>
        <dbReference type="Proteomes" id="UP000638848"/>
    </source>
</evidence>
<keyword evidence="1" id="KW-0805">Transcription regulation</keyword>
<dbReference type="InterPro" id="IPR018062">
    <property type="entry name" value="HTH_AraC-typ_CS"/>
</dbReference>
<sequence length="334" mass="36402">MADALMVAEPLGRFGRLRTTEASVAEDVVSRVYVPHQLSPLDREPLDARLNAVQSGPLTLGYLAYGAASKITLPPTETWIHVSITVAGRTRVYRDGVQCATTTGRGSGTILASHQAQVVECDRDTAQFVLKVSRADLEDHLATLSPCPPVAPLDLGPELNLTHRAGRSLLRTIDLVCAEWDDDGVIATDGNSRRHAEELILTQVLLASSVTHQAMLGGGSQTAGNDVLRRTVEFIHDQAGDLPTLADMTRVAGVSARALQLQFERHLGCTPSEYARGVRLRCARDALLYPGTEETSVTDVATRWGFYHLGRFSALYRQTYGELPSQTLRHALRR</sequence>
<dbReference type="Gene3D" id="1.10.10.60">
    <property type="entry name" value="Homeodomain-like"/>
    <property type="match status" value="1"/>
</dbReference>
<dbReference type="PANTHER" id="PTHR46796">
    <property type="entry name" value="HTH-TYPE TRANSCRIPTIONAL ACTIVATOR RHAS-RELATED"/>
    <property type="match status" value="1"/>
</dbReference>
<feature type="domain" description="HTH araC/xylS-type" evidence="4">
    <location>
        <begin position="229"/>
        <end position="330"/>
    </location>
</feature>
<dbReference type="EMBL" id="BMEQ01000031">
    <property type="protein sequence ID" value="GGG68700.1"/>
    <property type="molecule type" value="Genomic_DNA"/>
</dbReference>
<evidence type="ECO:0000256" key="3">
    <source>
        <dbReference type="ARBA" id="ARBA00023163"/>
    </source>
</evidence>
<organism evidence="5 6">
    <name type="scientific">Kocuria dechangensis</name>
    <dbReference type="NCBI Taxonomy" id="1176249"/>
    <lineage>
        <taxon>Bacteria</taxon>
        <taxon>Bacillati</taxon>
        <taxon>Actinomycetota</taxon>
        <taxon>Actinomycetes</taxon>
        <taxon>Micrococcales</taxon>
        <taxon>Micrococcaceae</taxon>
        <taxon>Kocuria</taxon>
    </lineage>
</organism>
<dbReference type="InterPro" id="IPR035418">
    <property type="entry name" value="AraC-bd_2"/>
</dbReference>
<reference evidence="5" key="1">
    <citation type="journal article" date="2014" name="Int. J. Syst. Evol. Microbiol.">
        <title>Complete genome sequence of Corynebacterium casei LMG S-19264T (=DSM 44701T), isolated from a smear-ripened cheese.</title>
        <authorList>
            <consortium name="US DOE Joint Genome Institute (JGI-PGF)"/>
            <person name="Walter F."/>
            <person name="Albersmeier A."/>
            <person name="Kalinowski J."/>
            <person name="Ruckert C."/>
        </authorList>
    </citation>
    <scope>NUCLEOTIDE SEQUENCE</scope>
    <source>
        <strain evidence="5">CGMCC 1.12187</strain>
    </source>
</reference>
<dbReference type="PROSITE" id="PS00041">
    <property type="entry name" value="HTH_ARAC_FAMILY_1"/>
    <property type="match status" value="1"/>
</dbReference>
<dbReference type="InterPro" id="IPR009057">
    <property type="entry name" value="Homeodomain-like_sf"/>
</dbReference>